<keyword evidence="5" id="KW-0342">GTP-binding</keyword>
<keyword evidence="2" id="KW-0396">Initiation factor</keyword>
<reference evidence="8" key="1">
    <citation type="journal article" date="2014" name="Front. Microbiol.">
        <title>High frequency of phylogenetically diverse reductive dehalogenase-homologous genes in deep subseafloor sedimentary metagenomes.</title>
        <authorList>
            <person name="Kawai M."/>
            <person name="Futagami T."/>
            <person name="Toyoda A."/>
            <person name="Takaki Y."/>
            <person name="Nishi S."/>
            <person name="Hori S."/>
            <person name="Arai W."/>
            <person name="Tsubouchi T."/>
            <person name="Morono Y."/>
            <person name="Uchiyama I."/>
            <person name="Ito T."/>
            <person name="Fujiyama A."/>
            <person name="Inagaki F."/>
            <person name="Takami H."/>
        </authorList>
    </citation>
    <scope>NUCLEOTIDE SEQUENCE</scope>
    <source>
        <strain evidence="8">Expedition CK06-06</strain>
    </source>
</reference>
<dbReference type="Pfam" id="PF11987">
    <property type="entry name" value="IF-2"/>
    <property type="match status" value="1"/>
</dbReference>
<comment type="similarity">
    <text evidence="1">Belongs to the TRAFAC class translation factor GTPase superfamily. Classic translation factor GTPase family. IF-2 subfamily.</text>
</comment>
<evidence type="ECO:0000259" key="6">
    <source>
        <dbReference type="Pfam" id="PF11987"/>
    </source>
</evidence>
<keyword evidence="4" id="KW-0648">Protein biosynthesis</keyword>
<dbReference type="SUPFAM" id="SSF52156">
    <property type="entry name" value="Initiation factor IF2/eIF5b, domain 3"/>
    <property type="match status" value="1"/>
</dbReference>
<accession>X1SMH4</accession>
<dbReference type="PANTHER" id="PTHR43381:SF4">
    <property type="entry name" value="EUKARYOTIC TRANSLATION INITIATION FACTOR 5B"/>
    <property type="match status" value="1"/>
</dbReference>
<evidence type="ECO:0008006" key="9">
    <source>
        <dbReference type="Google" id="ProtNLM"/>
    </source>
</evidence>
<evidence type="ECO:0000313" key="8">
    <source>
        <dbReference type="EMBL" id="GAI76555.1"/>
    </source>
</evidence>
<evidence type="ECO:0000259" key="7">
    <source>
        <dbReference type="Pfam" id="PF14578"/>
    </source>
</evidence>
<dbReference type="InterPro" id="IPR015760">
    <property type="entry name" value="TIF_IF2"/>
</dbReference>
<dbReference type="InterPro" id="IPR023115">
    <property type="entry name" value="TIF_IF2_dom3"/>
</dbReference>
<evidence type="ECO:0000256" key="3">
    <source>
        <dbReference type="ARBA" id="ARBA00022741"/>
    </source>
</evidence>
<evidence type="ECO:0000256" key="4">
    <source>
        <dbReference type="ARBA" id="ARBA00022917"/>
    </source>
</evidence>
<proteinExistence type="inferred from homology"/>
<gene>
    <name evidence="8" type="ORF">S12H4_16179</name>
</gene>
<dbReference type="FunFam" id="3.40.50.10050:FF:000001">
    <property type="entry name" value="Translation initiation factor IF-2"/>
    <property type="match status" value="1"/>
</dbReference>
<sequence>MKEATAATGVKISALDIEEVVSGMPIRSCKPEEVEKIKQEIQKEVEEVLIETDKEGVVIKADSLGSLEALIKLLKENDVPIRRASIGAITKKDIAEAEANYEKDPLKSVILAFNIKAESVKENVKIISSDVIYKIIEDYEKWKKEKELTLQESELDKLIRPCKIKIMGQYIFRQSNPAIVGVDVLAGKLKVGIPLMNSEGKEITKVKQIQEEKETIEEAESGKQVAVSLPGVTVGRQINGDDILYSSIPEEHFKKLKDLKEFLSKEEIEVIKEIAEIKRKNNVVWGV</sequence>
<dbReference type="GO" id="GO:0005525">
    <property type="term" value="F:GTP binding"/>
    <property type="evidence" value="ECO:0007669"/>
    <property type="project" value="UniProtKB-KW"/>
</dbReference>
<keyword evidence="3" id="KW-0547">Nucleotide-binding</keyword>
<dbReference type="InterPro" id="IPR029459">
    <property type="entry name" value="EFTU-type"/>
</dbReference>
<comment type="caution">
    <text evidence="8">The sequence shown here is derived from an EMBL/GenBank/DDBJ whole genome shotgun (WGS) entry which is preliminary data.</text>
</comment>
<dbReference type="CDD" id="cd16266">
    <property type="entry name" value="IF2_aeIF5B_IV"/>
    <property type="match status" value="1"/>
</dbReference>
<dbReference type="GO" id="GO:0005737">
    <property type="term" value="C:cytoplasm"/>
    <property type="evidence" value="ECO:0007669"/>
    <property type="project" value="TreeGrafter"/>
</dbReference>
<name>X1SMH4_9ZZZZ</name>
<dbReference type="Pfam" id="PF14578">
    <property type="entry name" value="GTP_EFTU_D4"/>
    <property type="match status" value="1"/>
</dbReference>
<evidence type="ECO:0000256" key="5">
    <source>
        <dbReference type="ARBA" id="ARBA00023134"/>
    </source>
</evidence>
<organism evidence="8">
    <name type="scientific">marine sediment metagenome</name>
    <dbReference type="NCBI Taxonomy" id="412755"/>
    <lineage>
        <taxon>unclassified sequences</taxon>
        <taxon>metagenomes</taxon>
        <taxon>ecological metagenomes</taxon>
    </lineage>
</organism>
<evidence type="ECO:0000256" key="1">
    <source>
        <dbReference type="ARBA" id="ARBA00007733"/>
    </source>
</evidence>
<feature type="domain" description="Elongation factor Tu-type" evidence="7">
    <location>
        <begin position="160"/>
        <end position="245"/>
    </location>
</feature>
<dbReference type="SUPFAM" id="SSF50447">
    <property type="entry name" value="Translation proteins"/>
    <property type="match status" value="1"/>
</dbReference>
<protein>
    <recommendedName>
        <fullName evidence="9">Translation initiation factor IF- 2 domain-containing protein</fullName>
    </recommendedName>
</protein>
<dbReference type="PANTHER" id="PTHR43381">
    <property type="entry name" value="TRANSLATION INITIATION FACTOR IF-2-RELATED"/>
    <property type="match status" value="1"/>
</dbReference>
<dbReference type="InterPro" id="IPR009000">
    <property type="entry name" value="Transl_B-barrel_sf"/>
</dbReference>
<dbReference type="Gene3D" id="2.40.30.10">
    <property type="entry name" value="Translation factors"/>
    <property type="match status" value="2"/>
</dbReference>
<evidence type="ECO:0000256" key="2">
    <source>
        <dbReference type="ARBA" id="ARBA00022540"/>
    </source>
</evidence>
<dbReference type="Gene3D" id="3.40.50.10050">
    <property type="entry name" value="Translation initiation factor IF- 2, domain 3"/>
    <property type="match status" value="1"/>
</dbReference>
<dbReference type="InterPro" id="IPR036925">
    <property type="entry name" value="TIF_IF2_dom3_sf"/>
</dbReference>
<dbReference type="GO" id="GO:0003743">
    <property type="term" value="F:translation initiation factor activity"/>
    <property type="evidence" value="ECO:0007669"/>
    <property type="project" value="UniProtKB-KW"/>
</dbReference>
<dbReference type="EMBL" id="BARW01007809">
    <property type="protein sequence ID" value="GAI76555.1"/>
    <property type="molecule type" value="Genomic_DNA"/>
</dbReference>
<dbReference type="AlphaFoldDB" id="X1SMH4"/>
<feature type="domain" description="Translation initiation factor IF- 2" evidence="6">
    <location>
        <begin position="36"/>
        <end position="140"/>
    </location>
</feature>